<dbReference type="KEGG" id="vg:77931886"/>
<dbReference type="RefSeq" id="YP_010656010.1">
    <property type="nucleotide sequence ID" value="NC_070834.1"/>
</dbReference>
<reference evidence="1" key="1">
    <citation type="submission" date="2021-03" db="EMBL/GenBank/DDBJ databases">
        <authorList>
            <person name="Pedlow M.R."/>
            <person name="Nance H.A."/>
            <person name="Bradley A.M."/>
            <person name="Brown C.A."/>
            <person name="Channell S.A."/>
            <person name="Forbes A.M."/>
            <person name="Lovell B."/>
            <person name="Mcdonald B.E."/>
            <person name="Silva M.B."/>
            <person name="White G.J."/>
            <person name="Zack K.M."/>
            <person name="Garlena R.A."/>
            <person name="Russell D.A."/>
            <person name="Jacobs-Sera D."/>
            <person name="Hatfull G.F."/>
        </authorList>
    </citation>
    <scope>NUCLEOTIDE SEQUENCE</scope>
</reference>
<proteinExistence type="predicted"/>
<organism evidence="1 2">
    <name type="scientific">Arthrobacter phage Persistence</name>
    <dbReference type="NCBI Taxonomy" id="2836007"/>
    <lineage>
        <taxon>Viruses</taxon>
        <taxon>Duplodnaviria</taxon>
        <taxon>Heunggongvirae</taxon>
        <taxon>Uroviricota</taxon>
        <taxon>Caudoviricetes</taxon>
        <taxon>Persistencevirus</taxon>
        <taxon>Persistencevirus persistence</taxon>
    </lineage>
</organism>
<accession>A0A8F3E2R2</accession>
<evidence type="ECO:0000313" key="2">
    <source>
        <dbReference type="Proteomes" id="UP000693837"/>
    </source>
</evidence>
<name>A0A8F3E2R2_9CAUD</name>
<dbReference type="EMBL" id="MW712719">
    <property type="protein sequence ID" value="QWY79639.1"/>
    <property type="molecule type" value="Genomic_DNA"/>
</dbReference>
<keyword evidence="2" id="KW-1185">Reference proteome</keyword>
<evidence type="ECO:0000313" key="1">
    <source>
        <dbReference type="EMBL" id="QWY79639.1"/>
    </source>
</evidence>
<dbReference type="Proteomes" id="UP000693837">
    <property type="component" value="Segment"/>
</dbReference>
<dbReference type="GeneID" id="77931886"/>
<sequence length="118" mass="12637">MTVAVLPDDVAAGWRPLTDAESEVAAAQIAEALVLLGVLVPDLAAKSEDIVKLVVVKMVRRVLKNPDGYRIKNESIDDYTEGGTIDASLSTGELYASPEELKWLGVRGAGRAFEVRLA</sequence>
<protein>
    <submittedName>
        <fullName evidence="1">Head-to-tail adaptor</fullName>
    </submittedName>
</protein>
<gene>
    <name evidence="1" type="primary">9</name>
    <name evidence="1" type="ORF">SEA_PERSISTENCE_9</name>
</gene>